<evidence type="ECO:0008006" key="10">
    <source>
        <dbReference type="Google" id="ProtNLM"/>
    </source>
</evidence>
<evidence type="ECO:0000256" key="2">
    <source>
        <dbReference type="ARBA" id="ARBA00022763"/>
    </source>
</evidence>
<feature type="region of interest" description="Disordered" evidence="5">
    <location>
        <begin position="1"/>
        <end position="36"/>
    </location>
</feature>
<keyword evidence="9" id="KW-1185">Reference proteome</keyword>
<dbReference type="GO" id="GO:0006281">
    <property type="term" value="P:DNA repair"/>
    <property type="evidence" value="ECO:0007669"/>
    <property type="project" value="UniProtKB-KW"/>
</dbReference>
<feature type="domain" description="Chromatin assembly factor 1 subunit Cac1-like C-terminal" evidence="7">
    <location>
        <begin position="727"/>
        <end position="777"/>
    </location>
</feature>
<dbReference type="GO" id="GO:0006334">
    <property type="term" value="P:nucleosome assembly"/>
    <property type="evidence" value="ECO:0007669"/>
    <property type="project" value="TreeGrafter"/>
</dbReference>
<feature type="region of interest" description="Disordered" evidence="5">
    <location>
        <begin position="538"/>
        <end position="586"/>
    </location>
</feature>
<keyword evidence="2" id="KW-0227">DNA damage</keyword>
<proteinExistence type="predicted"/>
<dbReference type="EMBL" id="JACBKZ010000010">
    <property type="protein sequence ID" value="KAF5940532.1"/>
    <property type="molecule type" value="Genomic_DNA"/>
</dbReference>
<name>A0A7J7GIC5_CAMSI</name>
<feature type="compositionally biased region" description="Basic and acidic residues" evidence="5">
    <location>
        <begin position="305"/>
        <end position="339"/>
    </location>
</feature>
<feature type="compositionally biased region" description="Basic residues" evidence="5">
    <location>
        <begin position="288"/>
        <end position="304"/>
    </location>
</feature>
<comment type="caution">
    <text evidence="8">The sequence shown here is derived from an EMBL/GenBank/DDBJ whole genome shotgun (WGS) entry which is preliminary data.</text>
</comment>
<feature type="compositionally biased region" description="Basic and acidic residues" evidence="5">
    <location>
        <begin position="8"/>
        <end position="24"/>
    </location>
</feature>
<gene>
    <name evidence="8" type="ORF">HYC85_021699</name>
</gene>
<keyword evidence="3" id="KW-0234">DNA repair</keyword>
<dbReference type="Pfam" id="PF12253">
    <property type="entry name" value="CAF1A_dimeriz"/>
    <property type="match status" value="1"/>
</dbReference>
<dbReference type="AlphaFoldDB" id="A0A7J7GIC5"/>
<evidence type="ECO:0000256" key="1">
    <source>
        <dbReference type="ARBA" id="ARBA00004123"/>
    </source>
</evidence>
<protein>
    <recommendedName>
        <fullName evidence="10">Chromatin assembly factor 1 subunit FAS1</fullName>
    </recommendedName>
</protein>
<evidence type="ECO:0000313" key="8">
    <source>
        <dbReference type="EMBL" id="KAF5940532.1"/>
    </source>
</evidence>
<feature type="compositionally biased region" description="Acidic residues" evidence="5">
    <location>
        <begin position="555"/>
        <end position="564"/>
    </location>
</feature>
<comment type="subcellular location">
    <subcellularLocation>
        <location evidence="1">Nucleus</location>
    </subcellularLocation>
</comment>
<dbReference type="GO" id="GO:0033186">
    <property type="term" value="C:CAF-1 complex"/>
    <property type="evidence" value="ECO:0007669"/>
    <property type="project" value="TreeGrafter"/>
</dbReference>
<evidence type="ECO:0000256" key="4">
    <source>
        <dbReference type="ARBA" id="ARBA00023242"/>
    </source>
</evidence>
<evidence type="ECO:0000259" key="6">
    <source>
        <dbReference type="Pfam" id="PF12253"/>
    </source>
</evidence>
<dbReference type="Proteomes" id="UP000593564">
    <property type="component" value="Unassembled WGS sequence"/>
</dbReference>
<feature type="compositionally biased region" description="Acidic residues" evidence="5">
    <location>
        <begin position="538"/>
        <end position="548"/>
    </location>
</feature>
<accession>A0A7J7GIC5</accession>
<dbReference type="Pfam" id="PF21796">
    <property type="entry name" value="Cac1_C"/>
    <property type="match status" value="1"/>
</dbReference>
<evidence type="ECO:0000256" key="3">
    <source>
        <dbReference type="ARBA" id="ARBA00023204"/>
    </source>
</evidence>
<evidence type="ECO:0000256" key="5">
    <source>
        <dbReference type="SAM" id="MobiDB-lite"/>
    </source>
</evidence>
<reference evidence="8 9" key="2">
    <citation type="submission" date="2020-07" db="EMBL/GenBank/DDBJ databases">
        <title>Genome assembly of wild tea tree DASZ reveals pedigree and selection history of tea varieties.</title>
        <authorList>
            <person name="Zhang W."/>
        </authorList>
    </citation>
    <scope>NUCLEOTIDE SEQUENCE [LARGE SCALE GENOMIC DNA]</scope>
    <source>
        <strain evidence="9">cv. G240</strain>
        <tissue evidence="8">Leaf</tissue>
    </source>
</reference>
<dbReference type="GO" id="GO:0005634">
    <property type="term" value="C:nucleus"/>
    <property type="evidence" value="ECO:0007669"/>
    <property type="project" value="UniProtKB-SubCell"/>
</dbReference>
<sequence>MEDPMVVHVDESKKMNSNLDHENSANKSLKKRKRASSSSLVQTLTIEDREARVNALRVEMEGLFKYYKEVSDDKINLDLSECGSTNSAIAYMLEETTLSLSKLVDHIYEKMRARESGSASGFSTTVASVKSTVLFIGQRSLYGVPNADADILEDETESCLWCWETRDLKLMPKSMRETLKNRRTCRKKIHERITAVSEMISALQMPENHQNHKHDLTKASERLGKVLSEADIRLLVQSMEQKNGANMADKKTKREEKQLIKQLERNKREAEKEKKRLDRELQREKWQRKGAKAAARRGRKRERRREKEESELRKQLRRQQEEAEKDQRRREKEEAEQKKQLSLKKQASLMERFLKRSKNNSTCQNDHSSTKATISDSSLNRIEKMYESRTSSMDCALSLIDDIHTEDIRKLHLASWRCLGHAIRSNRKQHWGLRRKPKREVVKELKLSTNRGMALDDELGIEKLVDGWGEAKVDGRSCDTNADSSVSNSQRHYRSKQLLQFDKSCRPAFYGIWPKKSQVIGPRHPFKKDEDLDYDIDSDEEWEEEEPGESLSDCDKDDQEESLEEGYSKADDEDDSEDGFFVPDGYLSENEGVQVDRKESDYFNEEIKSLSGCKQELDSDDMSSFFRQQKYLHNLTERALRKNQPFIILNLMHEKSSLLMIEELIGTSKLEQMCLQALSMRVFPGGPSIELPIDNNIREKDQDICTSNRKACTTPMATATPILDSDLPQIVSVIQSCSQGINKLVQSLQQKFPSISKSLLKNKVREIADFADNRWQVKKDVLDKLDLSISPEKGSGRRKSIATFFSKRCLPPPADNGKAINPTETSPQSSQKPSTAVVQLQQVYTSNHQ</sequence>
<feature type="region of interest" description="Disordered" evidence="5">
    <location>
        <begin position="810"/>
        <end position="838"/>
    </location>
</feature>
<keyword evidence="4" id="KW-0539">Nucleus</keyword>
<organism evidence="8 9">
    <name type="scientific">Camellia sinensis</name>
    <name type="common">Tea plant</name>
    <name type="synonym">Thea sinensis</name>
    <dbReference type="NCBI Taxonomy" id="4442"/>
    <lineage>
        <taxon>Eukaryota</taxon>
        <taxon>Viridiplantae</taxon>
        <taxon>Streptophyta</taxon>
        <taxon>Embryophyta</taxon>
        <taxon>Tracheophyta</taxon>
        <taxon>Spermatophyta</taxon>
        <taxon>Magnoliopsida</taxon>
        <taxon>eudicotyledons</taxon>
        <taxon>Gunneridae</taxon>
        <taxon>Pentapetalae</taxon>
        <taxon>asterids</taxon>
        <taxon>Ericales</taxon>
        <taxon>Theaceae</taxon>
        <taxon>Camellia</taxon>
    </lineage>
</organism>
<feature type="compositionally biased region" description="Basic and acidic residues" evidence="5">
    <location>
        <begin position="263"/>
        <end position="287"/>
    </location>
</feature>
<evidence type="ECO:0000259" key="7">
    <source>
        <dbReference type="Pfam" id="PF21796"/>
    </source>
</evidence>
<feature type="region of interest" description="Disordered" evidence="5">
    <location>
        <begin position="263"/>
        <end position="346"/>
    </location>
</feature>
<evidence type="ECO:0000313" key="9">
    <source>
        <dbReference type="Proteomes" id="UP000593564"/>
    </source>
</evidence>
<dbReference type="PANTHER" id="PTHR15272:SF0">
    <property type="entry name" value="CHROMATIN ASSEMBLY FACTOR 1 SUBUNIT A"/>
    <property type="match status" value="1"/>
</dbReference>
<dbReference type="InterPro" id="IPR048800">
    <property type="entry name" value="Cac1-like_C"/>
</dbReference>
<reference evidence="9" key="1">
    <citation type="journal article" date="2020" name="Nat. Commun.">
        <title>Genome assembly of wild tea tree DASZ reveals pedigree and selection history of tea varieties.</title>
        <authorList>
            <person name="Zhang W."/>
            <person name="Zhang Y."/>
            <person name="Qiu H."/>
            <person name="Guo Y."/>
            <person name="Wan H."/>
            <person name="Zhang X."/>
            <person name="Scossa F."/>
            <person name="Alseekh S."/>
            <person name="Zhang Q."/>
            <person name="Wang P."/>
            <person name="Xu L."/>
            <person name="Schmidt M.H."/>
            <person name="Jia X."/>
            <person name="Li D."/>
            <person name="Zhu A."/>
            <person name="Guo F."/>
            <person name="Chen W."/>
            <person name="Ni D."/>
            <person name="Usadel B."/>
            <person name="Fernie A.R."/>
            <person name="Wen W."/>
        </authorList>
    </citation>
    <scope>NUCLEOTIDE SEQUENCE [LARGE SCALE GENOMIC DNA]</scope>
    <source>
        <strain evidence="9">cv. G240</strain>
    </source>
</reference>
<feature type="compositionally biased region" description="Polar residues" evidence="5">
    <location>
        <begin position="822"/>
        <end position="838"/>
    </location>
</feature>
<dbReference type="PANTHER" id="PTHR15272">
    <property type="entry name" value="CHROMATIN ASSEMBLY FACTOR 1 SUBUNIT A CAF-1 SUBUNIT A"/>
    <property type="match status" value="1"/>
</dbReference>
<feature type="domain" description="Chromatin assembly factor 1 subunit A dimerization" evidence="6">
    <location>
        <begin position="497"/>
        <end position="563"/>
    </location>
</feature>
<dbReference type="InterPro" id="IPR022043">
    <property type="entry name" value="CAF1A_DD"/>
</dbReference>